<evidence type="ECO:0000313" key="1">
    <source>
        <dbReference type="EMBL" id="DAE20630.1"/>
    </source>
</evidence>
<organism evidence="1">
    <name type="scientific">Siphoviridae sp. ctJ3t72</name>
    <dbReference type="NCBI Taxonomy" id="2826240"/>
    <lineage>
        <taxon>Viruses</taxon>
        <taxon>Duplodnaviria</taxon>
        <taxon>Heunggongvirae</taxon>
        <taxon>Uroviricota</taxon>
        <taxon>Caudoviricetes</taxon>
    </lineage>
</organism>
<sequence length="190" mass="21856">MIARRASEARFKRLTTDEYLQGGYGLDREQAEELAAQEWSIRQEVEGMKPRHAMIKDSNSRHGFGKNAILIKREKKSIVSSTTRNDIKSANAEVKTETKPKRKKTAVVDKPQEYKEFRVSTDALQALQTKAVLTSDDVTAMFSGDAEFLSKYAQSLNFPKFEPRIAGYRSWKVYDWIGTYAKRKKIRVRL</sequence>
<proteinExistence type="predicted"/>
<name>A0A8S5QN14_9CAUD</name>
<protein>
    <submittedName>
        <fullName evidence="1">Uncharacterized protein</fullName>
    </submittedName>
</protein>
<dbReference type="EMBL" id="BK015698">
    <property type="protein sequence ID" value="DAE20630.1"/>
    <property type="molecule type" value="Genomic_DNA"/>
</dbReference>
<reference evidence="1" key="1">
    <citation type="journal article" date="2021" name="Proc. Natl. Acad. Sci. U.S.A.">
        <title>A Catalog of Tens of Thousands of Viruses from Human Metagenomes Reveals Hidden Associations with Chronic Diseases.</title>
        <authorList>
            <person name="Tisza M.J."/>
            <person name="Buck C.B."/>
        </authorList>
    </citation>
    <scope>NUCLEOTIDE SEQUENCE</scope>
    <source>
        <strain evidence="1">CtJ3t72</strain>
    </source>
</reference>
<accession>A0A8S5QN14</accession>